<evidence type="ECO:0000313" key="2">
    <source>
        <dbReference type="EMBL" id="TLD98327.1"/>
    </source>
</evidence>
<comment type="caution">
    <text evidence="2">The sequence shown here is derived from an EMBL/GenBank/DDBJ whole genome shotgun (WGS) entry which is preliminary data.</text>
</comment>
<proteinExistence type="inferred from homology"/>
<dbReference type="SUPFAM" id="SSF54913">
    <property type="entry name" value="GlnB-like"/>
    <property type="match status" value="1"/>
</dbReference>
<sequence>MLESLIHTYHSYEVPEIVFFEAKAEDAYNTWLHTNLS</sequence>
<organism evidence="2 3">
    <name type="scientific">Helicobacter trogontum</name>
    <dbReference type="NCBI Taxonomy" id="50960"/>
    <lineage>
        <taxon>Bacteria</taxon>
        <taxon>Pseudomonadati</taxon>
        <taxon>Campylobacterota</taxon>
        <taxon>Epsilonproteobacteria</taxon>
        <taxon>Campylobacterales</taxon>
        <taxon>Helicobacteraceae</taxon>
        <taxon>Helicobacter</taxon>
    </lineage>
</organism>
<dbReference type="AlphaFoldDB" id="A0A4U8THV3"/>
<gene>
    <name evidence="2" type="ORF">LS80_005280</name>
</gene>
<dbReference type="Proteomes" id="UP000029861">
    <property type="component" value="Unassembled WGS sequence"/>
</dbReference>
<evidence type="ECO:0000256" key="1">
    <source>
        <dbReference type="ARBA" id="ARBA00010169"/>
    </source>
</evidence>
<dbReference type="EMBL" id="JRPK02000013">
    <property type="protein sequence ID" value="TLD98327.1"/>
    <property type="molecule type" value="Genomic_DNA"/>
</dbReference>
<dbReference type="InterPro" id="IPR015867">
    <property type="entry name" value="N-reg_PII/ATP_PRibTrfase_C"/>
</dbReference>
<dbReference type="GO" id="GO:0010038">
    <property type="term" value="P:response to metal ion"/>
    <property type="evidence" value="ECO:0007669"/>
    <property type="project" value="InterPro"/>
</dbReference>
<dbReference type="RefSeq" id="WP_138120806.1">
    <property type="nucleotide sequence ID" value="NZ_FZND01000010.1"/>
</dbReference>
<dbReference type="Pfam" id="PF03091">
    <property type="entry name" value="CutA1"/>
    <property type="match status" value="1"/>
</dbReference>
<dbReference type="InterPro" id="IPR004323">
    <property type="entry name" value="Ion_tolerance_CutA"/>
</dbReference>
<reference evidence="2 3" key="1">
    <citation type="journal article" date="2014" name="Genome Announc.">
        <title>Draft genome sequences of eight enterohepatic helicobacter species isolated from both laboratory and wild rodents.</title>
        <authorList>
            <person name="Sheh A."/>
            <person name="Shen Z."/>
            <person name="Fox J.G."/>
        </authorList>
    </citation>
    <scope>NUCLEOTIDE SEQUENCE [LARGE SCALE GENOMIC DNA]</scope>
    <source>
        <strain evidence="2 3">ATCC 49310</strain>
    </source>
</reference>
<name>A0A4U8THV3_9HELI</name>
<dbReference type="InterPro" id="IPR011322">
    <property type="entry name" value="N-reg_PII-like_a/b"/>
</dbReference>
<evidence type="ECO:0000313" key="3">
    <source>
        <dbReference type="Proteomes" id="UP000029861"/>
    </source>
</evidence>
<accession>A0A4U8THV3</accession>
<protein>
    <submittedName>
        <fullName evidence="2">Divalent cation tolerance protein CutA</fullName>
    </submittedName>
</protein>
<comment type="similarity">
    <text evidence="1">Belongs to the CutA family.</text>
</comment>
<dbReference type="Gene3D" id="3.30.70.120">
    <property type="match status" value="1"/>
</dbReference>